<reference evidence="1" key="1">
    <citation type="submission" date="2021-06" db="EMBL/GenBank/DDBJ databases">
        <title>Parelaphostrongylus tenuis whole genome reference sequence.</title>
        <authorList>
            <person name="Garwood T.J."/>
            <person name="Larsen P.A."/>
            <person name="Fountain-Jones N.M."/>
            <person name="Garbe J.R."/>
            <person name="Macchietto M.G."/>
            <person name="Kania S.A."/>
            <person name="Gerhold R.W."/>
            <person name="Richards J.E."/>
            <person name="Wolf T.M."/>
        </authorList>
    </citation>
    <scope>NUCLEOTIDE SEQUENCE</scope>
    <source>
        <strain evidence="1">MNPRO001-30</strain>
        <tissue evidence="1">Meninges</tissue>
    </source>
</reference>
<sequence length="113" mass="12290">MRHQPEHISVISQATNQYRAHDPVIIELKEGGFWIPFIGQTSVGASQMFTLGIPSRLAALDTAVGFLVPPTLVSNGTVDELASDLSTLFLRSATLNTAILTVTLFCGFRIIFE</sequence>
<gene>
    <name evidence="1" type="primary">FLVCR1</name>
    <name evidence="1" type="ORF">KIN20_007034</name>
</gene>
<comment type="caution">
    <text evidence="1">The sequence shown here is derived from an EMBL/GenBank/DDBJ whole genome shotgun (WGS) entry which is preliminary data.</text>
</comment>
<name>A0AAD5QHI6_PARTN</name>
<organism evidence="1 2">
    <name type="scientific">Parelaphostrongylus tenuis</name>
    <name type="common">Meningeal worm</name>
    <dbReference type="NCBI Taxonomy" id="148309"/>
    <lineage>
        <taxon>Eukaryota</taxon>
        <taxon>Metazoa</taxon>
        <taxon>Ecdysozoa</taxon>
        <taxon>Nematoda</taxon>
        <taxon>Chromadorea</taxon>
        <taxon>Rhabditida</taxon>
        <taxon>Rhabditina</taxon>
        <taxon>Rhabditomorpha</taxon>
        <taxon>Strongyloidea</taxon>
        <taxon>Metastrongylidae</taxon>
        <taxon>Parelaphostrongylus</taxon>
    </lineage>
</organism>
<proteinExistence type="predicted"/>
<dbReference type="Proteomes" id="UP001196413">
    <property type="component" value="Unassembled WGS sequence"/>
</dbReference>
<dbReference type="AlphaFoldDB" id="A0AAD5QHI6"/>
<protein>
    <submittedName>
        <fullName evidence="1">Feline leukemia virus subgroup C cellular receptor</fullName>
    </submittedName>
</protein>
<dbReference type="EMBL" id="JAHQIW010001003">
    <property type="protein sequence ID" value="KAJ1351087.1"/>
    <property type="molecule type" value="Genomic_DNA"/>
</dbReference>
<evidence type="ECO:0000313" key="2">
    <source>
        <dbReference type="Proteomes" id="UP001196413"/>
    </source>
</evidence>
<keyword evidence="1" id="KW-0675">Receptor</keyword>
<accession>A0AAD5QHI6</accession>
<keyword evidence="2" id="KW-1185">Reference proteome</keyword>
<evidence type="ECO:0000313" key="1">
    <source>
        <dbReference type="EMBL" id="KAJ1351087.1"/>
    </source>
</evidence>